<feature type="domain" description="Phage tail tape measure protein" evidence="3">
    <location>
        <begin position="99"/>
        <end position="300"/>
    </location>
</feature>
<organism evidence="4 5">
    <name type="scientific">Haliangium ochraceum (strain DSM 14365 / JCM 11303 / SMP-2)</name>
    <dbReference type="NCBI Taxonomy" id="502025"/>
    <lineage>
        <taxon>Bacteria</taxon>
        <taxon>Pseudomonadati</taxon>
        <taxon>Myxococcota</taxon>
        <taxon>Polyangia</taxon>
        <taxon>Haliangiales</taxon>
        <taxon>Kofleriaceae</taxon>
        <taxon>Haliangium</taxon>
    </lineage>
</organism>
<dbReference type="KEGG" id="hoh:Hoch_0659"/>
<keyword evidence="2" id="KW-0812">Transmembrane</keyword>
<keyword evidence="2" id="KW-0472">Membrane</keyword>
<evidence type="ECO:0000313" key="5">
    <source>
        <dbReference type="Proteomes" id="UP000001880"/>
    </source>
</evidence>
<gene>
    <name evidence="4" type="ordered locus">Hoch_0659</name>
</gene>
<dbReference type="EMBL" id="CP001804">
    <property type="protein sequence ID" value="ACY13290.1"/>
    <property type="molecule type" value="Genomic_DNA"/>
</dbReference>
<dbReference type="HOGENOM" id="CLU_323351_0_0_7"/>
<feature type="transmembrane region" description="Helical" evidence="2">
    <location>
        <begin position="736"/>
        <end position="756"/>
    </location>
</feature>
<accession>D0LLS3</accession>
<dbReference type="Proteomes" id="UP000001880">
    <property type="component" value="Chromosome"/>
</dbReference>
<dbReference type="Pfam" id="PF10145">
    <property type="entry name" value="PhageMin_Tail"/>
    <property type="match status" value="1"/>
</dbReference>
<name>D0LLS3_HALO1</name>
<reference evidence="4 5" key="1">
    <citation type="journal article" date="2010" name="Stand. Genomic Sci.">
        <title>Complete genome sequence of Haliangium ochraceum type strain (SMP-2).</title>
        <authorList>
            <consortium name="US DOE Joint Genome Institute (JGI-PGF)"/>
            <person name="Ivanova N."/>
            <person name="Daum C."/>
            <person name="Lang E."/>
            <person name="Abt B."/>
            <person name="Kopitz M."/>
            <person name="Saunders E."/>
            <person name="Lapidus A."/>
            <person name="Lucas S."/>
            <person name="Glavina Del Rio T."/>
            <person name="Nolan M."/>
            <person name="Tice H."/>
            <person name="Copeland A."/>
            <person name="Cheng J.F."/>
            <person name="Chen F."/>
            <person name="Bruce D."/>
            <person name="Goodwin L."/>
            <person name="Pitluck S."/>
            <person name="Mavromatis K."/>
            <person name="Pati A."/>
            <person name="Mikhailova N."/>
            <person name="Chen A."/>
            <person name="Palaniappan K."/>
            <person name="Land M."/>
            <person name="Hauser L."/>
            <person name="Chang Y.J."/>
            <person name="Jeffries C.D."/>
            <person name="Detter J.C."/>
            <person name="Brettin T."/>
            <person name="Rohde M."/>
            <person name="Goker M."/>
            <person name="Bristow J."/>
            <person name="Markowitz V."/>
            <person name="Eisen J.A."/>
            <person name="Hugenholtz P."/>
            <person name="Kyrpides N.C."/>
            <person name="Klenk H.P."/>
        </authorList>
    </citation>
    <scope>NUCLEOTIDE SEQUENCE [LARGE SCALE GENOMIC DNA]</scope>
    <source>
        <strain evidence="5">DSM 14365 / CIP 107738 / JCM 11303 / AJ 13395 / SMP-2</strain>
    </source>
</reference>
<evidence type="ECO:0000313" key="4">
    <source>
        <dbReference type="EMBL" id="ACY13290.1"/>
    </source>
</evidence>
<sequence length="936" mass="96360">MALNNLGLGFVFTARDLASGKLAQIEQRFASLDERVTGGTGRITRAFRQLDVALGVFTAGAGAALGALALANAAAPFEQGLDAVGAVTRATTRELDMLREAAIQAGIQTQFSPEEAVAGLQSLATAGQTATQATRTLVPVLDLAAGSLGQLGVANAAEAVVGTLNAYGMAAGEATGVTDRLLRITQLTNFQTRDFETGLSKAAATGAVFGQQLDDVLITMGLLRNRNIDASSSATAFREAVRRVGAESGAQQAVTEAGVDIFDKQSGTMRSIVDIMDDFAQATSTMSEAERNRRVATAFGARGLLAFNAVLNASYTTLRDGRQVTLQGADAIAALREQMGAAEGTAAQFRAQLLDNFAGQKTLLAGTLQTFAIALGEPFAAVFKPIVGAVVEALNALLRAFLAIPAPIKKFVAGLVVAASGFLMLVGGAIAAKAAVALLVIAVQALGVTLGGVLLTVLPAVLAVLALGAVVAGFAVAFERNLGGIADVVRGVGAQIALVMDGLEQLFAQGGFSGAVRAELGRAENQGLKRFLIALYQIGYRLQRVWEGFQAGFTAAIEQARPVFEDLVDAFRALGSEIAALFSDLSGSATGLPSSEFLGFGQVVGNALASVVRWFARLLAIATRVAGGVVGGVRAMTTYLGPAFDVVGEALGTLRDAWTALTQSTDAAGGAVGASTSGWRALGAFLGQTLGGILTAITLAFAGLLDVLAVVVDVVRMVKDRFVATGTIIGETAARLVLWFSDSLPAAIASAVSSVTGFVDRVAAYLAGVGARFVALFGTIADGIRGFLAPVVAFFEGVGRAIERVFRDIYDVVIQLLREIPDELLPERLERLKRTPLTAELRTVAEVDAGARTGATAARAEAASAAMPAASAAAGRSRELGKLEASLRALVGAQAGASDQPPVQIHVQVDGETIARATHNANRDAAARAFAPLPTY</sequence>
<evidence type="ECO:0000259" key="3">
    <source>
        <dbReference type="Pfam" id="PF10145"/>
    </source>
</evidence>
<keyword evidence="1" id="KW-1188">Viral release from host cell</keyword>
<dbReference type="eggNOG" id="COG5283">
    <property type="taxonomic scope" value="Bacteria"/>
</dbReference>
<dbReference type="STRING" id="502025.Hoch_0659"/>
<dbReference type="PANTHER" id="PTHR37813:SF1">
    <property type="entry name" value="FELS-2 PROPHAGE PROTEIN"/>
    <property type="match status" value="1"/>
</dbReference>
<dbReference type="RefSeq" id="WP_012825917.1">
    <property type="nucleotide sequence ID" value="NC_013440.1"/>
</dbReference>
<feature type="transmembrane region" description="Helical" evidence="2">
    <location>
        <begin position="453"/>
        <end position="478"/>
    </location>
</feature>
<dbReference type="AlphaFoldDB" id="D0LLS3"/>
<dbReference type="PANTHER" id="PTHR37813">
    <property type="entry name" value="FELS-2 PROPHAGE PROTEIN"/>
    <property type="match status" value="1"/>
</dbReference>
<proteinExistence type="predicted"/>
<dbReference type="OrthoDB" id="5384895at2"/>
<evidence type="ECO:0000256" key="1">
    <source>
        <dbReference type="ARBA" id="ARBA00022612"/>
    </source>
</evidence>
<keyword evidence="2" id="KW-1133">Transmembrane helix</keyword>
<protein>
    <submittedName>
        <fullName evidence="4">Phage tail tape measure protein, TP901 family</fullName>
    </submittedName>
</protein>
<keyword evidence="5" id="KW-1185">Reference proteome</keyword>
<feature type="transmembrane region" description="Helical" evidence="2">
    <location>
        <begin position="690"/>
        <end position="715"/>
    </location>
</feature>
<dbReference type="InterPro" id="IPR010090">
    <property type="entry name" value="Phage_tape_meas"/>
</dbReference>
<feature type="transmembrane region" description="Helical" evidence="2">
    <location>
        <begin position="411"/>
        <end position="441"/>
    </location>
</feature>
<evidence type="ECO:0000256" key="2">
    <source>
        <dbReference type="SAM" id="Phobius"/>
    </source>
</evidence>
<dbReference type="NCBIfam" id="TIGR01760">
    <property type="entry name" value="tape_meas_TP901"/>
    <property type="match status" value="1"/>
</dbReference>